<dbReference type="InterPro" id="IPR006635">
    <property type="entry name" value="NEAT_dom"/>
</dbReference>
<dbReference type="EMBL" id="CAKC01000041">
    <property type="protein sequence ID" value="CCI86906.1"/>
    <property type="molecule type" value="Genomic_DNA"/>
</dbReference>
<dbReference type="Proteomes" id="UP000009326">
    <property type="component" value="Unassembled WGS sequence"/>
</dbReference>
<dbReference type="Pfam" id="PF05031">
    <property type="entry name" value="NEAT"/>
    <property type="match status" value="1"/>
</dbReference>
<dbReference type="RefSeq" id="WP_008472984.1">
    <property type="nucleotide sequence ID" value="NZ_AYZO01000033.1"/>
</dbReference>
<dbReference type="Gene3D" id="2.60.40.1850">
    <property type="match status" value="1"/>
</dbReference>
<name>I7LCZ0_9LACO</name>
<dbReference type="OrthoDB" id="2283365at2"/>
<accession>I7LCZ0</accession>
<keyword evidence="2" id="KW-0732">Signal</keyword>
<evidence type="ECO:0000256" key="3">
    <source>
        <dbReference type="SAM" id="Phobius"/>
    </source>
</evidence>
<keyword evidence="3" id="KW-0472">Membrane</keyword>
<feature type="domain" description="NEAT" evidence="4">
    <location>
        <begin position="19"/>
        <end position="137"/>
    </location>
</feature>
<keyword evidence="3" id="KW-0812">Transmembrane</keyword>
<dbReference type="AlphaFoldDB" id="I7LCZ0"/>
<comment type="caution">
    <text evidence="5">The sequence shown here is derived from an EMBL/GenBank/DDBJ whole genome shotgun (WGS) entry which is preliminary data.</text>
</comment>
<sequence length="266" mass="29811">MAKLVRSVTAKTRQLDPEKERQTISYSVLKADKSGKSVADEYYTHQAELIKKDDHYELQLQLKAKHDLVIFKPVSMGLGKIISSTTTTENGEDIWTYTTEFKSLSALNHLVKGKIEYSVPSYGLNNETYDIWFDFKTGTESFSTNKLDSVHQDKSHTHEVSQGQAQVAAPFSKQAVTTPRFNSTQGDEAISSPKTTASKAKAPKYDLAAKKRELAKYRVPKKKTYAEVALVHYPIGEAVGIFFVIDLAVIAGAIFWRKQRQKAGKQ</sequence>
<evidence type="ECO:0000259" key="4">
    <source>
        <dbReference type="Pfam" id="PF05031"/>
    </source>
</evidence>
<dbReference type="SUPFAM" id="SSF158911">
    <property type="entry name" value="NEAT domain-like"/>
    <property type="match status" value="1"/>
</dbReference>
<evidence type="ECO:0000256" key="1">
    <source>
        <dbReference type="ARBA" id="ARBA00004196"/>
    </source>
</evidence>
<evidence type="ECO:0000313" key="6">
    <source>
        <dbReference type="Proteomes" id="UP000009326"/>
    </source>
</evidence>
<dbReference type="CDD" id="cd06920">
    <property type="entry name" value="NEAT"/>
    <property type="match status" value="1"/>
</dbReference>
<reference evidence="5 6" key="1">
    <citation type="submission" date="2012-06" db="EMBL/GenBank/DDBJ databases">
        <title>Draft genome sequence of Lactobacillus gigeriorum CRBIP 24.85T, isolated from chicken crop.</title>
        <authorList>
            <person name="Cousin S."/>
            <person name="Ma L."/>
            <person name="Creno S."/>
            <person name="Clermont D."/>
            <person name="Loux V."/>
            <person name="Bizet C."/>
            <person name="Bouchier C."/>
        </authorList>
    </citation>
    <scope>NUCLEOTIDE SEQUENCE [LARGE SCALE GENOMIC DNA]</scope>
    <source>
        <strain evidence="6">CRBIP 24.85T</strain>
    </source>
</reference>
<evidence type="ECO:0000313" key="5">
    <source>
        <dbReference type="EMBL" id="CCI86906.1"/>
    </source>
</evidence>
<feature type="transmembrane region" description="Helical" evidence="3">
    <location>
        <begin position="238"/>
        <end position="256"/>
    </location>
</feature>
<evidence type="ECO:0000256" key="2">
    <source>
        <dbReference type="ARBA" id="ARBA00022729"/>
    </source>
</evidence>
<proteinExistence type="predicted"/>
<keyword evidence="3" id="KW-1133">Transmembrane helix</keyword>
<protein>
    <recommendedName>
        <fullName evidence="4">NEAT domain-containing protein</fullName>
    </recommendedName>
</protein>
<gene>
    <name evidence="5" type="ORF">BN52_10025</name>
</gene>
<dbReference type="InterPro" id="IPR037250">
    <property type="entry name" value="NEAT_dom_sf"/>
</dbReference>
<dbReference type="STRING" id="1423751.FC38_GL001179"/>
<dbReference type="GO" id="GO:0030313">
    <property type="term" value="C:cell envelope"/>
    <property type="evidence" value="ECO:0007669"/>
    <property type="project" value="UniProtKB-SubCell"/>
</dbReference>
<organism evidence="5 6">
    <name type="scientific">Lactobacillus gigeriorum DSM 23908 = CRBIP 24.85</name>
    <dbReference type="NCBI Taxonomy" id="1423751"/>
    <lineage>
        <taxon>Bacteria</taxon>
        <taxon>Bacillati</taxon>
        <taxon>Bacillota</taxon>
        <taxon>Bacilli</taxon>
        <taxon>Lactobacillales</taxon>
        <taxon>Lactobacillaceae</taxon>
        <taxon>Lactobacillus</taxon>
    </lineage>
</organism>
<comment type="subcellular location">
    <subcellularLocation>
        <location evidence="1">Cell envelope</location>
    </subcellularLocation>
</comment>